<comment type="similarity">
    <text evidence="1">Belongs to the C/M/P thioester hydrolase family.</text>
</comment>
<dbReference type="Gene3D" id="2.60.40.2240">
    <property type="entry name" value="Acyl-CoA thioester hydrolase/BAAT N-terminal domain"/>
    <property type="match status" value="1"/>
</dbReference>
<feature type="active site" description="Charge relay system" evidence="2">
    <location>
        <position position="247"/>
    </location>
</feature>
<dbReference type="InterPro" id="IPR029058">
    <property type="entry name" value="AB_hydrolase_fold"/>
</dbReference>
<dbReference type="GO" id="GO:0047617">
    <property type="term" value="F:fatty acyl-CoA hydrolase activity"/>
    <property type="evidence" value="ECO:0007669"/>
    <property type="project" value="TreeGrafter"/>
</dbReference>
<accession>A0A6J2V9C8</accession>
<evidence type="ECO:0000256" key="2">
    <source>
        <dbReference type="PIRSR" id="PIRSR016521-1"/>
    </source>
</evidence>
<dbReference type="Pfam" id="PF08840">
    <property type="entry name" value="BAAT_C"/>
    <property type="match status" value="1"/>
</dbReference>
<dbReference type="GO" id="GO:0006631">
    <property type="term" value="P:fatty acid metabolic process"/>
    <property type="evidence" value="ECO:0007669"/>
    <property type="project" value="TreeGrafter"/>
</dbReference>
<dbReference type="RefSeq" id="XP_030628492.1">
    <property type="nucleotide sequence ID" value="XM_030772632.1"/>
</dbReference>
<dbReference type="Gene3D" id="3.40.50.1820">
    <property type="entry name" value="alpha/beta hydrolase"/>
    <property type="match status" value="1"/>
</dbReference>
<keyword evidence="5" id="KW-1185">Reference proteome</keyword>
<dbReference type="FunFam" id="2.60.40.2240:FF:000002">
    <property type="entry name" value="Acyl-CoA thioesterase 18"/>
    <property type="match status" value="1"/>
</dbReference>
<dbReference type="InterPro" id="IPR042490">
    <property type="entry name" value="Thio_Ohase/BAAT_N"/>
</dbReference>
<dbReference type="AlphaFoldDB" id="A0A6J2V9C8"/>
<dbReference type="GO" id="GO:0006637">
    <property type="term" value="P:acyl-CoA metabolic process"/>
    <property type="evidence" value="ECO:0007669"/>
    <property type="project" value="InterPro"/>
</dbReference>
<dbReference type="InterPro" id="IPR006862">
    <property type="entry name" value="Thio_Ohase/aa_AcTrfase"/>
</dbReference>
<feature type="active site" description="Charge relay system" evidence="2">
    <location>
        <position position="374"/>
    </location>
</feature>
<dbReference type="PIRSF" id="PIRSF016521">
    <property type="entry name" value="Acyl-CoA_hydro"/>
    <property type="match status" value="1"/>
</dbReference>
<dbReference type="PANTHER" id="PTHR10824">
    <property type="entry name" value="ACYL-COENZYME A THIOESTERASE-RELATED"/>
    <property type="match status" value="1"/>
</dbReference>
<dbReference type="FunCoup" id="A0A6J2V9C8">
    <property type="interactions" value="1"/>
</dbReference>
<dbReference type="Pfam" id="PF04775">
    <property type="entry name" value="Bile_Hydr_Trans"/>
    <property type="match status" value="1"/>
</dbReference>
<gene>
    <name evidence="6" type="primary">LOC115810650</name>
</gene>
<evidence type="ECO:0000313" key="5">
    <source>
        <dbReference type="Proteomes" id="UP000504632"/>
    </source>
</evidence>
<dbReference type="FunFam" id="3.40.50.1820:FF:000024">
    <property type="entry name" value="acyl-coenzyme A thioesterase 4"/>
    <property type="match status" value="1"/>
</dbReference>
<sequence>MASMVITNRSLSLSPLISVQPSRALVDEKITITVRNLPPKQKVTLHSLHQSEDKDFWEAFGHYISDEDGTVNMAEDASLGGTYEGTEPMGLLWSLQPVPGSRPGLRLRKMNVLLPMVVHISVHSGHIVHGFSQAAALATAVTERWFMAPGVRRVDVRESGIRGTLFIPPGHGPFPGILDMWGGGGGLVEYRSALLASHGFVSLALEYLSVDERREINVETTYFETAYQVLQNHPQVQRDSLALLGLSFGSSVTLTMAAYSKVIKPQCCVCISGSHVHLVNKSLFEVFQDFSINMPKARVDENNHVIWRGLILPIPTEPGKKVDVGRIKCPVLLVLGEDDQNWATKESAQDMEAMMERAGNKHLLTVLSYPGAGHLIEPPYSPHFRSSNFIIQQLKKKVIMLWGGQTKPHAYAQEDSWKKILDFLYQHLYNKPNASLQARL</sequence>
<evidence type="ECO:0000259" key="3">
    <source>
        <dbReference type="Pfam" id="PF04775"/>
    </source>
</evidence>
<evidence type="ECO:0000313" key="6">
    <source>
        <dbReference type="RefSeq" id="XP_030628492.1"/>
    </source>
</evidence>
<dbReference type="SUPFAM" id="SSF53474">
    <property type="entry name" value="alpha/beta-Hydrolases"/>
    <property type="match status" value="1"/>
</dbReference>
<dbReference type="InterPro" id="IPR016662">
    <property type="entry name" value="Acyl-CoA_thioEstase_long-chain"/>
</dbReference>
<evidence type="ECO:0000256" key="1">
    <source>
        <dbReference type="ARBA" id="ARBA00006538"/>
    </source>
</evidence>
<feature type="active site" description="Charge relay system" evidence="2">
    <location>
        <position position="339"/>
    </location>
</feature>
<feature type="domain" description="BAAT/Acyl-CoA thioester hydrolase C-terminal" evidence="4">
    <location>
        <begin position="219"/>
        <end position="429"/>
    </location>
</feature>
<evidence type="ECO:0000259" key="4">
    <source>
        <dbReference type="Pfam" id="PF08840"/>
    </source>
</evidence>
<name>A0A6J2V9C8_CHACN</name>
<dbReference type="InParanoid" id="A0A6J2V9C8"/>
<protein>
    <submittedName>
        <fullName evidence="6">Peroxisomal succinyl-coenzyme A thioesterase-like</fullName>
    </submittedName>
</protein>
<dbReference type="PANTHER" id="PTHR10824:SF36">
    <property type="entry name" value="ACYL-COA THIOESTERASE 17-RELATED"/>
    <property type="match status" value="1"/>
</dbReference>
<dbReference type="Proteomes" id="UP000504632">
    <property type="component" value="Chromosome 1"/>
</dbReference>
<organism evidence="5 6">
    <name type="scientific">Chanos chanos</name>
    <name type="common">Milkfish</name>
    <name type="synonym">Mugil chanos</name>
    <dbReference type="NCBI Taxonomy" id="29144"/>
    <lineage>
        <taxon>Eukaryota</taxon>
        <taxon>Metazoa</taxon>
        <taxon>Chordata</taxon>
        <taxon>Craniata</taxon>
        <taxon>Vertebrata</taxon>
        <taxon>Euteleostomi</taxon>
        <taxon>Actinopterygii</taxon>
        <taxon>Neopterygii</taxon>
        <taxon>Teleostei</taxon>
        <taxon>Ostariophysi</taxon>
        <taxon>Gonorynchiformes</taxon>
        <taxon>Chanidae</taxon>
        <taxon>Chanos</taxon>
    </lineage>
</organism>
<dbReference type="OrthoDB" id="6347013at2759"/>
<reference evidence="6" key="1">
    <citation type="submission" date="2025-08" db="UniProtKB">
        <authorList>
            <consortium name="RefSeq"/>
        </authorList>
    </citation>
    <scope>IDENTIFICATION</scope>
</reference>
<proteinExistence type="inferred from homology"/>
<dbReference type="InterPro" id="IPR014940">
    <property type="entry name" value="BAAT_C"/>
</dbReference>
<feature type="domain" description="Acyl-CoA thioester hydrolase/bile acid-CoA amino acid N-acetyltransferase" evidence="3">
    <location>
        <begin position="27"/>
        <end position="158"/>
    </location>
</feature>
<dbReference type="GeneID" id="115810650"/>